<evidence type="ECO:0008006" key="3">
    <source>
        <dbReference type="Google" id="ProtNLM"/>
    </source>
</evidence>
<dbReference type="PANTHER" id="PTHR47723:SF19">
    <property type="entry name" value="POLYNUCLEOTIDYL TRANSFERASE, RIBONUCLEASE H-LIKE SUPERFAMILY PROTEIN"/>
    <property type="match status" value="1"/>
</dbReference>
<evidence type="ECO:0000313" key="2">
    <source>
        <dbReference type="Proteomes" id="UP001472677"/>
    </source>
</evidence>
<dbReference type="EMBL" id="JBBPBM010000011">
    <property type="protein sequence ID" value="KAK8564552.1"/>
    <property type="molecule type" value="Genomic_DNA"/>
</dbReference>
<organism evidence="1 2">
    <name type="scientific">Hibiscus sabdariffa</name>
    <name type="common">roselle</name>
    <dbReference type="NCBI Taxonomy" id="183260"/>
    <lineage>
        <taxon>Eukaryota</taxon>
        <taxon>Viridiplantae</taxon>
        <taxon>Streptophyta</taxon>
        <taxon>Embryophyta</taxon>
        <taxon>Tracheophyta</taxon>
        <taxon>Spermatophyta</taxon>
        <taxon>Magnoliopsida</taxon>
        <taxon>eudicotyledons</taxon>
        <taxon>Gunneridae</taxon>
        <taxon>Pentapetalae</taxon>
        <taxon>rosids</taxon>
        <taxon>malvids</taxon>
        <taxon>Malvales</taxon>
        <taxon>Malvaceae</taxon>
        <taxon>Malvoideae</taxon>
        <taxon>Hibiscus</taxon>
    </lineage>
</organism>
<comment type="caution">
    <text evidence="1">The sequence shown here is derived from an EMBL/GenBank/DDBJ whole genome shotgun (WGS) entry which is preliminary data.</text>
</comment>
<name>A0ABR2ER99_9ROSI</name>
<dbReference type="Proteomes" id="UP001472677">
    <property type="component" value="Unassembled WGS sequence"/>
</dbReference>
<keyword evidence="2" id="KW-1185">Reference proteome</keyword>
<sequence>MYPADTILNRAITWARYYSGIRQQNSSLVPIRCDPIQWKYPEPEWICLNVDGEVSIVTGTGSIGGLLRDYAGSWIFNFQKGIGKCNPLQWKHPKSGWIYLNVDEAVSTVSHWIYWWLAARLCWIMDFRFSKRDMEISGSDAQCIHADNSQFPFARAIIKLRQRGWVIDIIWVARHGNQATDTLTKTADSSTLDVIHLHSSSEYLRPFLSHDAHSTSIGHT</sequence>
<evidence type="ECO:0000313" key="1">
    <source>
        <dbReference type="EMBL" id="KAK8564552.1"/>
    </source>
</evidence>
<protein>
    <recommendedName>
        <fullName evidence="3">RNase H type-1 domain-containing protein</fullName>
    </recommendedName>
</protein>
<dbReference type="InterPro" id="IPR053151">
    <property type="entry name" value="RNase_H-like"/>
</dbReference>
<gene>
    <name evidence="1" type="ORF">V6N12_036675</name>
</gene>
<reference evidence="1 2" key="1">
    <citation type="journal article" date="2024" name="G3 (Bethesda)">
        <title>Genome assembly of Hibiscus sabdariffa L. provides insights into metabolisms of medicinal natural products.</title>
        <authorList>
            <person name="Kim T."/>
        </authorList>
    </citation>
    <scope>NUCLEOTIDE SEQUENCE [LARGE SCALE GENOMIC DNA]</scope>
    <source>
        <strain evidence="1">TK-2024</strain>
        <tissue evidence="1">Old leaves</tissue>
    </source>
</reference>
<accession>A0ABR2ER99</accession>
<proteinExistence type="predicted"/>
<dbReference type="PANTHER" id="PTHR47723">
    <property type="entry name" value="OS05G0353850 PROTEIN"/>
    <property type="match status" value="1"/>
</dbReference>